<accession>A0A5B7J409</accession>
<keyword evidence="3" id="KW-1185">Reference proteome</keyword>
<dbReference type="EMBL" id="VSRR010073899">
    <property type="protein sequence ID" value="MPC87234.1"/>
    <property type="molecule type" value="Genomic_DNA"/>
</dbReference>
<comment type="caution">
    <text evidence="2">The sequence shown here is derived from an EMBL/GenBank/DDBJ whole genome shotgun (WGS) entry which is preliminary data.</text>
</comment>
<reference evidence="2 3" key="1">
    <citation type="submission" date="2019-05" db="EMBL/GenBank/DDBJ databases">
        <title>Another draft genome of Portunus trituberculatus and its Hox gene families provides insights of decapod evolution.</title>
        <authorList>
            <person name="Jeong J.-H."/>
            <person name="Song I."/>
            <person name="Kim S."/>
            <person name="Choi T."/>
            <person name="Kim D."/>
            <person name="Ryu S."/>
            <person name="Kim W."/>
        </authorList>
    </citation>
    <scope>NUCLEOTIDE SEQUENCE [LARGE SCALE GENOMIC DNA]</scope>
    <source>
        <tissue evidence="2">Muscle</tissue>
    </source>
</reference>
<evidence type="ECO:0000256" key="1">
    <source>
        <dbReference type="SAM" id="MobiDB-lite"/>
    </source>
</evidence>
<gene>
    <name evidence="2" type="ORF">E2C01_082091</name>
</gene>
<organism evidence="2 3">
    <name type="scientific">Portunus trituberculatus</name>
    <name type="common">Swimming crab</name>
    <name type="synonym">Neptunus trituberculatus</name>
    <dbReference type="NCBI Taxonomy" id="210409"/>
    <lineage>
        <taxon>Eukaryota</taxon>
        <taxon>Metazoa</taxon>
        <taxon>Ecdysozoa</taxon>
        <taxon>Arthropoda</taxon>
        <taxon>Crustacea</taxon>
        <taxon>Multicrustacea</taxon>
        <taxon>Malacostraca</taxon>
        <taxon>Eumalacostraca</taxon>
        <taxon>Eucarida</taxon>
        <taxon>Decapoda</taxon>
        <taxon>Pleocyemata</taxon>
        <taxon>Brachyura</taxon>
        <taxon>Eubrachyura</taxon>
        <taxon>Portunoidea</taxon>
        <taxon>Portunidae</taxon>
        <taxon>Portuninae</taxon>
        <taxon>Portunus</taxon>
    </lineage>
</organism>
<feature type="region of interest" description="Disordered" evidence="1">
    <location>
        <begin position="28"/>
        <end position="49"/>
    </location>
</feature>
<evidence type="ECO:0000313" key="3">
    <source>
        <dbReference type="Proteomes" id="UP000324222"/>
    </source>
</evidence>
<evidence type="ECO:0000313" key="2">
    <source>
        <dbReference type="EMBL" id="MPC87234.1"/>
    </source>
</evidence>
<protein>
    <submittedName>
        <fullName evidence="2">Uncharacterized protein</fullName>
    </submittedName>
</protein>
<proteinExistence type="predicted"/>
<dbReference type="Proteomes" id="UP000324222">
    <property type="component" value="Unassembled WGS sequence"/>
</dbReference>
<dbReference type="AlphaFoldDB" id="A0A5B7J409"/>
<sequence length="88" mass="9837">MHLGHAVCSHIHCWACFINLPPGRTSAPYDTREARTRHHRNPNPVSPALHMASSRLRVIGKLLRLLARTLLSREATKEPSGLCVEVHS</sequence>
<name>A0A5B7J409_PORTR</name>